<sequence length="167" mass="18953">MIPMWWLAVLVTIVAVFGAYATWTVTRVERLHRRARAAESALLAKLDDRAETVLKFVGNPGFEEVVALALSVVAVPADTQRQRELREYAENDLTRALRDLAENPLWSDDLDSANRRVALARQIHTDFVRDAVASRSLTMAVVLRLHRRLPRPEYWDIDDPSSEFGSV</sequence>
<keyword evidence="2" id="KW-1185">Reference proteome</keyword>
<reference evidence="2" key="1">
    <citation type="submission" date="2016-10" db="EMBL/GenBank/DDBJ databases">
        <authorList>
            <person name="Varghese N."/>
            <person name="Submissions S."/>
        </authorList>
    </citation>
    <scope>NUCLEOTIDE SEQUENCE [LARGE SCALE GENOMIC DNA]</scope>
    <source>
        <strain evidence="2">CGMCC 4.3516</strain>
    </source>
</reference>
<proteinExistence type="predicted"/>
<protein>
    <recommendedName>
        <fullName evidence="3">LemA protein</fullName>
    </recommendedName>
</protein>
<gene>
    <name evidence="1" type="ORF">SAMN05216270_11640</name>
</gene>
<dbReference type="Proteomes" id="UP000198949">
    <property type="component" value="Unassembled WGS sequence"/>
</dbReference>
<evidence type="ECO:0000313" key="2">
    <source>
        <dbReference type="Proteomes" id="UP000198949"/>
    </source>
</evidence>
<dbReference type="STRING" id="58114.SAMN05216270_11640"/>
<evidence type="ECO:0008006" key="3">
    <source>
        <dbReference type="Google" id="ProtNLM"/>
    </source>
</evidence>
<name>A0A1G7BAJ1_9ACTN</name>
<evidence type="ECO:0000313" key="1">
    <source>
        <dbReference type="EMBL" id="SDE24031.1"/>
    </source>
</evidence>
<accession>A0A1G7BAJ1</accession>
<organism evidence="1 2">
    <name type="scientific">Glycomyces harbinensis</name>
    <dbReference type="NCBI Taxonomy" id="58114"/>
    <lineage>
        <taxon>Bacteria</taxon>
        <taxon>Bacillati</taxon>
        <taxon>Actinomycetota</taxon>
        <taxon>Actinomycetes</taxon>
        <taxon>Glycomycetales</taxon>
        <taxon>Glycomycetaceae</taxon>
        <taxon>Glycomyces</taxon>
    </lineage>
</organism>
<dbReference type="AlphaFoldDB" id="A0A1G7BAJ1"/>
<dbReference type="EMBL" id="FNAD01000016">
    <property type="protein sequence ID" value="SDE24031.1"/>
    <property type="molecule type" value="Genomic_DNA"/>
</dbReference>
<dbReference type="OrthoDB" id="5191575at2"/>
<dbReference type="RefSeq" id="WP_143015036.1">
    <property type="nucleotide sequence ID" value="NZ_FNAD01000016.1"/>
</dbReference>